<evidence type="ECO:0000313" key="2">
    <source>
        <dbReference type="Proteomes" id="UP000717515"/>
    </source>
</evidence>
<organism evidence="1 2">
    <name type="scientific">Mortierella alpina</name>
    <name type="common">Oleaginous fungus</name>
    <name type="synonym">Mortierella renispora</name>
    <dbReference type="NCBI Taxonomy" id="64518"/>
    <lineage>
        <taxon>Eukaryota</taxon>
        <taxon>Fungi</taxon>
        <taxon>Fungi incertae sedis</taxon>
        <taxon>Mucoromycota</taxon>
        <taxon>Mortierellomycotina</taxon>
        <taxon>Mortierellomycetes</taxon>
        <taxon>Mortierellales</taxon>
        <taxon>Mortierellaceae</taxon>
        <taxon>Mortierella</taxon>
    </lineage>
</organism>
<accession>A0A9P7ZYJ6</accession>
<evidence type="ECO:0000313" key="1">
    <source>
        <dbReference type="EMBL" id="KAG9321063.1"/>
    </source>
</evidence>
<proteinExistence type="predicted"/>
<gene>
    <name evidence="1" type="ORF">KVV02_000677</name>
</gene>
<comment type="caution">
    <text evidence="1">The sequence shown here is derived from an EMBL/GenBank/DDBJ whole genome shotgun (WGS) entry which is preliminary data.</text>
</comment>
<name>A0A9P7ZYJ6_MORAP</name>
<dbReference type="EMBL" id="JAIFTL010000234">
    <property type="protein sequence ID" value="KAG9321063.1"/>
    <property type="molecule type" value="Genomic_DNA"/>
</dbReference>
<dbReference type="AlphaFoldDB" id="A0A9P7ZYJ6"/>
<sequence>MMKQSPLLQPPSYSELAPPQHLLSPRVCCISLNGADKIRLIGTPPELTNPIRAAITTAWGPIQEESNYHGTHQFKIKGNPWYGQGKEAVPARRLLTGVLREMAQHGWNLIQAADVSKKQGDKDSLFFESIAQSHGVMDAGAVDMFAVSFNSSDKIRVIDAGTHVVTAVREAVLLQWKAGIQREEFSQGATEFKLSGYPFVPDGSAAVYSRMMLSQILANLRSLGYKLYTSVDISMGHDGMDVESWVFRSVGPAWA</sequence>
<dbReference type="Proteomes" id="UP000717515">
    <property type="component" value="Unassembled WGS sequence"/>
</dbReference>
<dbReference type="PANTHER" id="PTHR38696:SF1">
    <property type="entry name" value="MEDIATOR OF RNA POLYMERASE II TRANSCRIPTION SUBUNIT 13"/>
    <property type="match status" value="1"/>
</dbReference>
<reference evidence="1" key="1">
    <citation type="submission" date="2021-07" db="EMBL/GenBank/DDBJ databases">
        <title>Draft genome of Mortierella alpina, strain LL118, isolated from an aspen leaf litter sample.</title>
        <authorList>
            <person name="Yang S."/>
            <person name="Vinatzer B.A."/>
        </authorList>
    </citation>
    <scope>NUCLEOTIDE SEQUENCE</scope>
    <source>
        <strain evidence="1">LL118</strain>
    </source>
</reference>
<protein>
    <submittedName>
        <fullName evidence="1">Uncharacterized protein</fullName>
    </submittedName>
</protein>
<dbReference type="PANTHER" id="PTHR38696">
    <property type="entry name" value="MEDIATOR OF RNA POLYMERASE II TRANSCRIPTION SUBUNIT 13"/>
    <property type="match status" value="1"/>
</dbReference>